<dbReference type="InterPro" id="IPR003428">
    <property type="entry name" value="MAM33"/>
</dbReference>
<dbReference type="PANTHER" id="PTHR10826:SF1">
    <property type="entry name" value="COMPLEMENT COMPONENT 1 Q SUBCOMPONENT-BINDING PROTEIN, MITOCHONDRIAL"/>
    <property type="match status" value="1"/>
</dbReference>
<dbReference type="GO" id="GO:0005759">
    <property type="term" value="C:mitochondrial matrix"/>
    <property type="evidence" value="ECO:0007669"/>
    <property type="project" value="InterPro"/>
</dbReference>
<dbReference type="PANTHER" id="PTHR10826">
    <property type="entry name" value="COMPLEMENT COMPONENT 1"/>
    <property type="match status" value="1"/>
</dbReference>
<accession>A0A1D2A5T9</accession>
<gene>
    <name evidence="2" type="ORF">g.17540</name>
</gene>
<evidence type="ECO:0008006" key="3">
    <source>
        <dbReference type="Google" id="ProtNLM"/>
    </source>
</evidence>
<dbReference type="EMBL" id="GDKF01004040">
    <property type="protein sequence ID" value="JAT74582.1"/>
    <property type="molecule type" value="Transcribed_RNA"/>
</dbReference>
<reference evidence="2" key="1">
    <citation type="submission" date="2015-08" db="EMBL/GenBank/DDBJ databases">
        <authorList>
            <person name="Babu N.S."/>
            <person name="Beckwith C.J."/>
            <person name="Beseler K.G."/>
            <person name="Brison A."/>
            <person name="Carone J.V."/>
            <person name="Caskin T.P."/>
            <person name="Diamond M."/>
            <person name="Durham M.E."/>
            <person name="Foxe J.M."/>
            <person name="Go M."/>
            <person name="Henderson B.A."/>
            <person name="Jones I.B."/>
            <person name="McGettigan J.A."/>
            <person name="Micheletti S.J."/>
            <person name="Nasrallah M.E."/>
            <person name="Ortiz D."/>
            <person name="Piller C.R."/>
            <person name="Privatt S.R."/>
            <person name="Schneider S.L."/>
            <person name="Sharp S."/>
            <person name="Smith T.C."/>
            <person name="Stanton J.D."/>
            <person name="Ullery H.E."/>
            <person name="Wilson R.J."/>
            <person name="Serrano M.G."/>
            <person name="Buck G."/>
            <person name="Lee V."/>
            <person name="Wang Y."/>
            <person name="Carvalho R."/>
            <person name="Voegtly L."/>
            <person name="Shi R."/>
            <person name="Duckworth R."/>
            <person name="Johnson A."/>
            <person name="Loviza R."/>
            <person name="Walstead R."/>
            <person name="Shah Z."/>
            <person name="Kiflezghi M."/>
            <person name="Wade K."/>
            <person name="Ball S.L."/>
            <person name="Bradley K.W."/>
            <person name="Asai D.J."/>
            <person name="Bowman C.A."/>
            <person name="Russell D.A."/>
            <person name="Pope W.H."/>
            <person name="Jacobs-Sera D."/>
            <person name="Hendrix R.W."/>
            <person name="Hatfull G.F."/>
        </authorList>
    </citation>
    <scope>NUCLEOTIDE SEQUENCE</scope>
</reference>
<dbReference type="AlphaFoldDB" id="A0A1D2A5T9"/>
<dbReference type="Gene3D" id="3.10.280.10">
    <property type="entry name" value="Mitochondrial glycoprotein"/>
    <property type="match status" value="1"/>
</dbReference>
<dbReference type="Pfam" id="PF02330">
    <property type="entry name" value="MAM33"/>
    <property type="match status" value="1"/>
</dbReference>
<organism evidence="2">
    <name type="scientific">Auxenochlorella protothecoides</name>
    <name type="common">Green microalga</name>
    <name type="synonym">Chlorella protothecoides</name>
    <dbReference type="NCBI Taxonomy" id="3075"/>
    <lineage>
        <taxon>Eukaryota</taxon>
        <taxon>Viridiplantae</taxon>
        <taxon>Chlorophyta</taxon>
        <taxon>core chlorophytes</taxon>
        <taxon>Trebouxiophyceae</taxon>
        <taxon>Chlorellales</taxon>
        <taxon>Chlorellaceae</taxon>
        <taxon>Auxenochlorella</taxon>
    </lineage>
</organism>
<feature type="region of interest" description="Disordered" evidence="1">
    <location>
        <begin position="187"/>
        <end position="207"/>
    </location>
</feature>
<name>A0A1D2A5T9_AUXPR</name>
<sequence length="312" mass="34249">MRRPHEDPRTYTLPPSSLIGKKTSYTIRLSALNCRCFLAFSQPSLPRLSVVLAVMASRQARGVLNFVASSLVRSSAAPRALIALPYSAAVRAACVSSATRAGGVRALHASPPSRSSALIGALQSELTYEKEEYVQPEEVAGGPPNGFTLTESQGDCLVTLTKEHQGETVTIELIAGSETEDEEFEIPDHDHEAEEEVEEGPAPATPFSVSIVKGDTEMRFEVRVRGDGSMEVDEVTLSPADEDEEAFNEVPYQGPRFEELDEGLQAELLHYLDERGVNADLAVYITALNFDKEQREYTQWLERMQAFVAQKA</sequence>
<proteinExistence type="predicted"/>
<evidence type="ECO:0000313" key="2">
    <source>
        <dbReference type="EMBL" id="JAT74582.1"/>
    </source>
</evidence>
<protein>
    <recommendedName>
        <fullName evidence="3">Mitochondrial acidic protein MAM33</fullName>
    </recommendedName>
</protein>
<dbReference type="SUPFAM" id="SSF54529">
    <property type="entry name" value="Mitochondrial glycoprotein MAM33-like"/>
    <property type="match status" value="1"/>
</dbReference>
<evidence type="ECO:0000256" key="1">
    <source>
        <dbReference type="SAM" id="MobiDB-lite"/>
    </source>
</evidence>
<dbReference type="InterPro" id="IPR036561">
    <property type="entry name" value="MAM33_sf"/>
</dbReference>